<gene>
    <name evidence="1" type="ORF">SHM7688_02142</name>
</gene>
<evidence type="ECO:0000313" key="2">
    <source>
        <dbReference type="Proteomes" id="UP000054823"/>
    </source>
</evidence>
<dbReference type="Proteomes" id="UP000054823">
    <property type="component" value="Unassembled WGS sequence"/>
</dbReference>
<dbReference type="OrthoDB" id="7871609at2"/>
<proteinExistence type="predicted"/>
<evidence type="ECO:0000313" key="1">
    <source>
        <dbReference type="EMBL" id="CUH52695.1"/>
    </source>
</evidence>
<dbReference type="AlphaFoldDB" id="A0A0P1EQJ6"/>
<organism evidence="1 2">
    <name type="scientific">Shimia marina</name>
    <dbReference type="NCBI Taxonomy" id="321267"/>
    <lineage>
        <taxon>Bacteria</taxon>
        <taxon>Pseudomonadati</taxon>
        <taxon>Pseudomonadota</taxon>
        <taxon>Alphaproteobacteria</taxon>
        <taxon>Rhodobacterales</taxon>
        <taxon>Roseobacteraceae</taxon>
    </lineage>
</organism>
<keyword evidence="2" id="KW-1185">Reference proteome</keyword>
<reference evidence="1 2" key="1">
    <citation type="submission" date="2015-09" db="EMBL/GenBank/DDBJ databases">
        <authorList>
            <consortium name="Swine Surveillance"/>
        </authorList>
    </citation>
    <scope>NUCLEOTIDE SEQUENCE [LARGE SCALE GENOMIC DNA]</scope>
    <source>
        <strain evidence="1 2">CECT 7688</strain>
    </source>
</reference>
<name>A0A0P1EQJ6_9RHOB</name>
<dbReference type="EMBL" id="CYPW01000020">
    <property type="protein sequence ID" value="CUH52695.1"/>
    <property type="molecule type" value="Genomic_DNA"/>
</dbReference>
<dbReference type="STRING" id="321267.SHM7688_02142"/>
<accession>A0A0P1EQJ6</accession>
<sequence length="71" mass="7599">MRKSATITRSSSTGRFVSKTVGKGKAAKFALVEGMSLNERSATLMARMERRGLKGDAMRSAIAGSFTAKRS</sequence>
<protein>
    <submittedName>
        <fullName evidence="1">Uncharacterized protein</fullName>
    </submittedName>
</protein>